<feature type="compositionally biased region" description="Low complexity" evidence="1">
    <location>
        <begin position="7"/>
        <end position="19"/>
    </location>
</feature>
<reference evidence="2 3" key="1">
    <citation type="journal article" date="2020" name="Microb. Genom.">
        <title>Genetic diversity of clinical and environmental Mucorales isolates obtained from an investigation of mucormycosis cases among solid organ transplant recipients.</title>
        <authorList>
            <person name="Nguyen M.H."/>
            <person name="Kaul D."/>
            <person name="Muto C."/>
            <person name="Cheng S.J."/>
            <person name="Richter R.A."/>
            <person name="Bruno V.M."/>
            <person name="Liu G."/>
            <person name="Beyhan S."/>
            <person name="Sundermann A.J."/>
            <person name="Mounaud S."/>
            <person name="Pasculle A.W."/>
            <person name="Nierman W.C."/>
            <person name="Driscoll E."/>
            <person name="Cumbie R."/>
            <person name="Clancy C.J."/>
            <person name="Dupont C.L."/>
        </authorList>
    </citation>
    <scope>NUCLEOTIDE SEQUENCE [LARGE SCALE GENOMIC DNA]</scope>
    <source>
        <strain evidence="2 3">GL24</strain>
    </source>
</reference>
<feature type="region of interest" description="Disordered" evidence="1">
    <location>
        <begin position="1"/>
        <end position="88"/>
    </location>
</feature>
<dbReference type="AlphaFoldDB" id="A0A9P7C0Z0"/>
<dbReference type="EMBL" id="JAANIU010012049">
    <property type="protein sequence ID" value="KAG1530668.1"/>
    <property type="molecule type" value="Genomic_DNA"/>
</dbReference>
<proteinExistence type="predicted"/>
<evidence type="ECO:0000313" key="3">
    <source>
        <dbReference type="Proteomes" id="UP000740926"/>
    </source>
</evidence>
<evidence type="ECO:0000313" key="2">
    <source>
        <dbReference type="EMBL" id="KAG1530668.1"/>
    </source>
</evidence>
<evidence type="ECO:0000256" key="1">
    <source>
        <dbReference type="SAM" id="MobiDB-lite"/>
    </source>
</evidence>
<protein>
    <submittedName>
        <fullName evidence="2">Uncharacterized protein</fullName>
    </submittedName>
</protein>
<accession>A0A9P7C0Z0</accession>
<organism evidence="2 3">
    <name type="scientific">Rhizopus delemar</name>
    <dbReference type="NCBI Taxonomy" id="936053"/>
    <lineage>
        <taxon>Eukaryota</taxon>
        <taxon>Fungi</taxon>
        <taxon>Fungi incertae sedis</taxon>
        <taxon>Mucoromycota</taxon>
        <taxon>Mucoromycotina</taxon>
        <taxon>Mucoromycetes</taxon>
        <taxon>Mucorales</taxon>
        <taxon>Mucorineae</taxon>
        <taxon>Rhizopodaceae</taxon>
        <taxon>Rhizopus</taxon>
    </lineage>
</organism>
<sequence>MRGITIDAGTDSGSGTATGRLVGVQAHADSPEGERSTRRLPRGPSPSTSPTRSASGTRRSPSTATTTGGGRIAAGSTRCRSIDSDRRR</sequence>
<comment type="caution">
    <text evidence="2">The sequence shown here is derived from an EMBL/GenBank/DDBJ whole genome shotgun (WGS) entry which is preliminary data.</text>
</comment>
<gene>
    <name evidence="2" type="ORF">G6F50_017162</name>
</gene>
<keyword evidence="3" id="KW-1185">Reference proteome</keyword>
<name>A0A9P7C0Z0_9FUNG</name>
<feature type="compositionally biased region" description="Low complexity" evidence="1">
    <location>
        <begin position="45"/>
        <end position="66"/>
    </location>
</feature>
<dbReference type="Proteomes" id="UP000740926">
    <property type="component" value="Unassembled WGS sequence"/>
</dbReference>